<protein>
    <submittedName>
        <fullName evidence="1">Uncharacterized protein</fullName>
    </submittedName>
</protein>
<organism evidence="1 2">
    <name type="scientific">Fulvivirga imtechensis AK7</name>
    <dbReference type="NCBI Taxonomy" id="1237149"/>
    <lineage>
        <taxon>Bacteria</taxon>
        <taxon>Pseudomonadati</taxon>
        <taxon>Bacteroidota</taxon>
        <taxon>Cytophagia</taxon>
        <taxon>Cytophagales</taxon>
        <taxon>Fulvivirgaceae</taxon>
        <taxon>Fulvivirga</taxon>
    </lineage>
</organism>
<dbReference type="AlphaFoldDB" id="L8JP85"/>
<evidence type="ECO:0000313" key="2">
    <source>
        <dbReference type="Proteomes" id="UP000011135"/>
    </source>
</evidence>
<evidence type="ECO:0000313" key="1">
    <source>
        <dbReference type="EMBL" id="ELR69314.1"/>
    </source>
</evidence>
<comment type="caution">
    <text evidence="1">The sequence shown here is derived from an EMBL/GenBank/DDBJ whole genome shotgun (WGS) entry which is preliminary data.</text>
</comment>
<keyword evidence="2" id="KW-1185">Reference proteome</keyword>
<sequence>MNNWNRGFKLTPESMKMLSERNLEVVFDIYYEESDDEE</sequence>
<dbReference type="EMBL" id="AMZN01000076">
    <property type="protein sequence ID" value="ELR69314.1"/>
    <property type="molecule type" value="Genomic_DNA"/>
</dbReference>
<reference evidence="1 2" key="1">
    <citation type="submission" date="2012-12" db="EMBL/GenBank/DDBJ databases">
        <title>Genome assembly of Fulvivirga imtechensis AK7.</title>
        <authorList>
            <person name="Nupur N."/>
            <person name="Khatri I."/>
            <person name="Kumar R."/>
            <person name="Subramanian S."/>
            <person name="Pinnaka A."/>
        </authorList>
    </citation>
    <scope>NUCLEOTIDE SEQUENCE [LARGE SCALE GENOMIC DNA]</scope>
    <source>
        <strain evidence="1 2">AK7</strain>
    </source>
</reference>
<name>L8JP85_9BACT</name>
<proteinExistence type="predicted"/>
<accession>L8JP85</accession>
<dbReference type="Proteomes" id="UP000011135">
    <property type="component" value="Unassembled WGS sequence"/>
</dbReference>
<gene>
    <name evidence="1" type="ORF">C900_05155</name>
</gene>